<keyword evidence="3 6" id="KW-0489">Methyltransferase</keyword>
<dbReference type="InterPro" id="IPR016909">
    <property type="entry name" value="rRNA_lsu_MeTfrase_F"/>
</dbReference>
<dbReference type="InterPro" id="IPR029063">
    <property type="entry name" value="SAM-dependent_MTases_sf"/>
</dbReference>
<name>A0ABP8L8R7_9BACT</name>
<evidence type="ECO:0000313" key="7">
    <source>
        <dbReference type="EMBL" id="GAA4425015.1"/>
    </source>
</evidence>
<evidence type="ECO:0000256" key="2">
    <source>
        <dbReference type="ARBA" id="ARBA00022552"/>
    </source>
</evidence>
<reference evidence="8" key="1">
    <citation type="journal article" date="2019" name="Int. J. Syst. Evol. Microbiol.">
        <title>The Global Catalogue of Microorganisms (GCM) 10K type strain sequencing project: providing services to taxonomists for standard genome sequencing and annotation.</title>
        <authorList>
            <consortium name="The Broad Institute Genomics Platform"/>
            <consortium name="The Broad Institute Genome Sequencing Center for Infectious Disease"/>
            <person name="Wu L."/>
            <person name="Ma J."/>
        </authorList>
    </citation>
    <scope>NUCLEOTIDE SEQUENCE [LARGE SCALE GENOMIC DNA]</scope>
    <source>
        <strain evidence="8">JCM 17926</strain>
    </source>
</reference>
<evidence type="ECO:0000256" key="5">
    <source>
        <dbReference type="ARBA" id="ARBA00022691"/>
    </source>
</evidence>
<evidence type="ECO:0000313" key="8">
    <source>
        <dbReference type="Proteomes" id="UP001500552"/>
    </source>
</evidence>
<keyword evidence="4 6" id="KW-0808">Transferase</keyword>
<dbReference type="Pfam" id="PF05971">
    <property type="entry name" value="Methyltransf_10"/>
    <property type="match status" value="1"/>
</dbReference>
<dbReference type="EC" id="2.1.1.181" evidence="6"/>
<keyword evidence="1 6" id="KW-0963">Cytoplasm</keyword>
<dbReference type="InterPro" id="IPR010286">
    <property type="entry name" value="METTL16/RlmF"/>
</dbReference>
<comment type="function">
    <text evidence="6">Specifically methylates the adenine in position 1618 of 23S rRNA.</text>
</comment>
<dbReference type="CDD" id="cd02440">
    <property type="entry name" value="AdoMet_MTases"/>
    <property type="match status" value="1"/>
</dbReference>
<evidence type="ECO:0000256" key="4">
    <source>
        <dbReference type="ARBA" id="ARBA00022679"/>
    </source>
</evidence>
<evidence type="ECO:0000256" key="3">
    <source>
        <dbReference type="ARBA" id="ARBA00022603"/>
    </source>
</evidence>
<accession>A0ABP8L8R7</accession>
<comment type="similarity">
    <text evidence="6">Belongs to the methyltransferase superfamily. METTL16/RlmF family.</text>
</comment>
<dbReference type="EMBL" id="BAABHC010000002">
    <property type="protein sequence ID" value="GAA4425015.1"/>
    <property type="molecule type" value="Genomic_DNA"/>
</dbReference>
<dbReference type="Proteomes" id="UP001500552">
    <property type="component" value="Unassembled WGS sequence"/>
</dbReference>
<keyword evidence="5 6" id="KW-0949">S-adenosyl-L-methionine</keyword>
<evidence type="ECO:0000256" key="6">
    <source>
        <dbReference type="HAMAP-Rule" id="MF_01848"/>
    </source>
</evidence>
<dbReference type="PIRSF" id="PIRSF029038">
    <property type="entry name" value="Mtase_YbiN_prd"/>
    <property type="match status" value="1"/>
</dbReference>
<sequence>MFYISSLLYYMPVVNEKALLKLHNIPDAVPNMSPIKKEHPTEKSNLHPRNKHRARYDFRQLTASCPELGPYVKVNNYQDQSIDFFDPAAVKMLNKALLKHYYGIGFWDIPAGYLCPPIPGRAEYIHHIADLLGSQFAGVQGQGVPQGDKIKCLDIGVGANCVYPIIGNREYGWKFVGSDIDPVSIESANRIIEMNPALQGQIACRRQHTPKDYFRGIIHKDEYFDLSICNPPFHASSAEASAGTVRKLKNLKHKRIPEPVLNFGGQSNELWCEGGEERFIVDMIGQSREFSASCFWFSTLVSKESSLKNVYKALKAAGAFDSRTIPMRHGNKTSRIVAWTFLTKEQRNNWMRTRWVN</sequence>
<protein>
    <recommendedName>
        <fullName evidence="6">Ribosomal RNA large subunit methyltransferase F</fullName>
        <ecNumber evidence="6">2.1.1.181</ecNumber>
    </recommendedName>
    <alternativeName>
        <fullName evidence="6">23S rRNA mA1618 methyltransferase</fullName>
    </alternativeName>
    <alternativeName>
        <fullName evidence="6">rRNA adenine N-6-methyltransferase</fullName>
    </alternativeName>
</protein>
<dbReference type="PANTHER" id="PTHR13393">
    <property type="entry name" value="SAM-DEPENDENT METHYLTRANSFERASE"/>
    <property type="match status" value="1"/>
</dbReference>
<dbReference type="NCBIfam" id="NF008725">
    <property type="entry name" value="PRK11727.1"/>
    <property type="match status" value="1"/>
</dbReference>
<keyword evidence="8" id="KW-1185">Reference proteome</keyword>
<comment type="catalytic activity">
    <reaction evidence="6">
        <text>adenosine(1618) in 23S rRNA + S-adenosyl-L-methionine = N(6)-methyladenosine(1618) in 23S rRNA + S-adenosyl-L-homocysteine + H(+)</text>
        <dbReference type="Rhea" id="RHEA:16497"/>
        <dbReference type="Rhea" id="RHEA-COMP:10229"/>
        <dbReference type="Rhea" id="RHEA-COMP:10231"/>
        <dbReference type="ChEBI" id="CHEBI:15378"/>
        <dbReference type="ChEBI" id="CHEBI:57856"/>
        <dbReference type="ChEBI" id="CHEBI:59789"/>
        <dbReference type="ChEBI" id="CHEBI:74411"/>
        <dbReference type="ChEBI" id="CHEBI:74449"/>
        <dbReference type="EC" id="2.1.1.181"/>
    </reaction>
</comment>
<comment type="subcellular location">
    <subcellularLocation>
        <location evidence="6">Cytoplasm</location>
    </subcellularLocation>
</comment>
<dbReference type="Gene3D" id="3.40.50.150">
    <property type="entry name" value="Vaccinia Virus protein VP39"/>
    <property type="match status" value="1"/>
</dbReference>
<organism evidence="7 8">
    <name type="scientific">Pontibacter saemangeumensis</name>
    <dbReference type="NCBI Taxonomy" id="1084525"/>
    <lineage>
        <taxon>Bacteria</taxon>
        <taxon>Pseudomonadati</taxon>
        <taxon>Bacteroidota</taxon>
        <taxon>Cytophagia</taxon>
        <taxon>Cytophagales</taxon>
        <taxon>Hymenobacteraceae</taxon>
        <taxon>Pontibacter</taxon>
    </lineage>
</organism>
<proteinExistence type="inferred from homology"/>
<comment type="caution">
    <text evidence="7">The sequence shown here is derived from an EMBL/GenBank/DDBJ whole genome shotgun (WGS) entry which is preliminary data.</text>
</comment>
<dbReference type="PANTHER" id="PTHR13393:SF0">
    <property type="entry name" value="RNA N6-ADENOSINE-METHYLTRANSFERASE METTL16"/>
    <property type="match status" value="1"/>
</dbReference>
<dbReference type="HAMAP" id="MF_01848">
    <property type="entry name" value="23SrRNA_methyltr_F"/>
    <property type="match status" value="1"/>
</dbReference>
<evidence type="ECO:0000256" key="1">
    <source>
        <dbReference type="ARBA" id="ARBA00022490"/>
    </source>
</evidence>
<dbReference type="SUPFAM" id="SSF53335">
    <property type="entry name" value="S-adenosyl-L-methionine-dependent methyltransferases"/>
    <property type="match status" value="1"/>
</dbReference>
<gene>
    <name evidence="6 7" type="primary">rlmF</name>
    <name evidence="7" type="ORF">GCM10023188_05560</name>
</gene>
<keyword evidence="2 6" id="KW-0698">rRNA processing</keyword>